<comment type="caution">
    <text evidence="2">The sequence shown here is derived from an EMBL/GenBank/DDBJ whole genome shotgun (WGS) entry which is preliminary data.</text>
</comment>
<protein>
    <submittedName>
        <fullName evidence="2">UrcA family protein</fullName>
    </submittedName>
</protein>
<reference evidence="2 3" key="1">
    <citation type="submission" date="2024-06" db="EMBL/GenBank/DDBJ databases">
        <title>Genomic Encyclopedia of Type Strains, Phase IV (KMG-IV): sequencing the most valuable type-strain genomes for metagenomic binning, comparative biology and taxonomic classification.</title>
        <authorList>
            <person name="Goeker M."/>
        </authorList>
    </citation>
    <scope>NUCLEOTIDE SEQUENCE [LARGE SCALE GENOMIC DNA]</scope>
    <source>
        <strain evidence="2 3">DSM 17809</strain>
    </source>
</reference>
<dbReference type="NCBIfam" id="TIGR04433">
    <property type="entry name" value="UrcA_uranyl"/>
    <property type="match status" value="1"/>
</dbReference>
<feature type="signal peptide" evidence="1">
    <location>
        <begin position="1"/>
        <end position="30"/>
    </location>
</feature>
<dbReference type="InterPro" id="IPR030972">
    <property type="entry name" value="UrcA_uranyl"/>
</dbReference>
<sequence length="104" mass="10720">MFKFSTTLASIATLTLATVPALALATGAHAAPAVVKVSDIDFGSAHGARTLEKRINAAVQDVCDADGRTSLGTRAACAEGVRSEARDQIAQFAAQTPATHLARR</sequence>
<keyword evidence="1" id="KW-0732">Signal</keyword>
<keyword evidence="3" id="KW-1185">Reference proteome</keyword>
<proteinExistence type="predicted"/>
<organism evidence="2 3">
    <name type="scientific">Phenylobacterium koreense</name>
    <dbReference type="NCBI Taxonomy" id="266125"/>
    <lineage>
        <taxon>Bacteria</taxon>
        <taxon>Pseudomonadati</taxon>
        <taxon>Pseudomonadota</taxon>
        <taxon>Alphaproteobacteria</taxon>
        <taxon>Caulobacterales</taxon>
        <taxon>Caulobacteraceae</taxon>
        <taxon>Phenylobacterium</taxon>
    </lineage>
</organism>
<name>A0ABV2EJ63_9CAUL</name>
<dbReference type="Proteomes" id="UP001549110">
    <property type="component" value="Unassembled WGS sequence"/>
</dbReference>
<evidence type="ECO:0000313" key="2">
    <source>
        <dbReference type="EMBL" id="MET3527080.1"/>
    </source>
</evidence>
<dbReference type="RefSeq" id="WP_331931664.1">
    <property type="nucleotide sequence ID" value="NZ_JBEPLU010000001.1"/>
</dbReference>
<evidence type="ECO:0000313" key="3">
    <source>
        <dbReference type="Proteomes" id="UP001549110"/>
    </source>
</evidence>
<accession>A0ABV2EJ63</accession>
<dbReference type="EMBL" id="JBEPLU010000001">
    <property type="protein sequence ID" value="MET3527080.1"/>
    <property type="molecule type" value="Genomic_DNA"/>
</dbReference>
<feature type="chain" id="PRO_5047104416" evidence="1">
    <location>
        <begin position="31"/>
        <end position="104"/>
    </location>
</feature>
<evidence type="ECO:0000256" key="1">
    <source>
        <dbReference type="SAM" id="SignalP"/>
    </source>
</evidence>
<gene>
    <name evidence="2" type="ORF">ABID41_002175</name>
</gene>